<dbReference type="PRINTS" id="PR00730">
    <property type="entry name" value="THERMOLYSIN"/>
</dbReference>
<evidence type="ECO:0000313" key="19">
    <source>
        <dbReference type="Proteomes" id="UP000183794"/>
    </source>
</evidence>
<evidence type="ECO:0000256" key="4">
    <source>
        <dbReference type="ARBA" id="ARBA00022670"/>
    </source>
</evidence>
<dbReference type="Gene3D" id="1.10.390.10">
    <property type="entry name" value="Neutral Protease Domain 2"/>
    <property type="match status" value="1"/>
</dbReference>
<keyword evidence="4" id="KW-0645">Protease</keyword>
<dbReference type="RefSeq" id="WP_075497126.1">
    <property type="nucleotide sequence ID" value="NZ_CAWRBC010000138.1"/>
</dbReference>
<proteinExistence type="inferred from homology"/>
<feature type="compositionally biased region" description="Polar residues" evidence="13">
    <location>
        <begin position="793"/>
        <end position="809"/>
    </location>
</feature>
<dbReference type="Gene3D" id="3.10.450.490">
    <property type="match status" value="1"/>
</dbReference>
<protein>
    <submittedName>
        <fullName evidence="18">Thermolysin metallopeptidase family</fullName>
    </submittedName>
</protein>
<evidence type="ECO:0000256" key="8">
    <source>
        <dbReference type="ARBA" id="ARBA00022833"/>
    </source>
</evidence>
<dbReference type="PROSITE" id="PS00018">
    <property type="entry name" value="EF_HAND_1"/>
    <property type="match status" value="1"/>
</dbReference>
<dbReference type="PANTHER" id="PTHR33794">
    <property type="entry name" value="BACILLOLYSIN"/>
    <property type="match status" value="1"/>
</dbReference>
<gene>
    <name evidence="18" type="ORF">NVI5450_1411</name>
</gene>
<dbReference type="PANTHER" id="PTHR33794:SF1">
    <property type="entry name" value="BACILLOLYSIN"/>
    <property type="match status" value="1"/>
</dbReference>
<dbReference type="GO" id="GO:0004222">
    <property type="term" value="F:metalloendopeptidase activity"/>
    <property type="evidence" value="ECO:0007669"/>
    <property type="project" value="InterPro"/>
</dbReference>
<dbReference type="InterPro" id="IPR001570">
    <property type="entry name" value="Peptidase_M4_C_domain"/>
</dbReference>
<keyword evidence="9" id="KW-0106">Calcium</keyword>
<evidence type="ECO:0000256" key="11">
    <source>
        <dbReference type="ARBA" id="ARBA00023145"/>
    </source>
</evidence>
<evidence type="ECO:0000313" key="18">
    <source>
        <dbReference type="EMBL" id="SGY92899.1"/>
    </source>
</evidence>
<feature type="domain" description="Peptidase M4" evidence="15">
    <location>
        <begin position="228"/>
        <end position="366"/>
    </location>
</feature>
<comment type="subcellular location">
    <subcellularLocation>
        <location evidence="1">Secreted</location>
    </subcellularLocation>
</comment>
<feature type="active site" description="Proton donor" evidence="12">
    <location>
        <position position="441"/>
    </location>
</feature>
<feature type="domain" description="Peptidase M4 C-terminal" evidence="16">
    <location>
        <begin position="369"/>
        <end position="513"/>
    </location>
</feature>
<dbReference type="CDD" id="cd09597">
    <property type="entry name" value="M4_TLP"/>
    <property type="match status" value="1"/>
</dbReference>
<dbReference type="SUPFAM" id="SSF55486">
    <property type="entry name" value="Metalloproteases ('zincins'), catalytic domain"/>
    <property type="match status" value="1"/>
</dbReference>
<keyword evidence="8" id="KW-0862">Zinc</keyword>
<dbReference type="InterPro" id="IPR013856">
    <property type="entry name" value="Peptidase_M4_domain"/>
</dbReference>
<dbReference type="InterPro" id="IPR011096">
    <property type="entry name" value="FTP_domain"/>
</dbReference>
<dbReference type="GO" id="GO:0046872">
    <property type="term" value="F:metal ion binding"/>
    <property type="evidence" value="ECO:0007669"/>
    <property type="project" value="UniProtKB-KW"/>
</dbReference>
<evidence type="ECO:0000256" key="3">
    <source>
        <dbReference type="ARBA" id="ARBA00022525"/>
    </source>
</evidence>
<evidence type="ECO:0000259" key="17">
    <source>
        <dbReference type="Pfam" id="PF07504"/>
    </source>
</evidence>
<name>A0A1L0B7V2_9GAMM</name>
<dbReference type="Pfam" id="PF02868">
    <property type="entry name" value="Peptidase_M4_C"/>
    <property type="match status" value="1"/>
</dbReference>
<comment type="similarity">
    <text evidence="2">Belongs to the peptidase M4 family.</text>
</comment>
<dbReference type="EMBL" id="FPLD01000045">
    <property type="protein sequence ID" value="SGY92899.1"/>
    <property type="molecule type" value="Genomic_DNA"/>
</dbReference>
<evidence type="ECO:0000256" key="7">
    <source>
        <dbReference type="ARBA" id="ARBA00022801"/>
    </source>
</evidence>
<evidence type="ECO:0000259" key="16">
    <source>
        <dbReference type="Pfam" id="PF02868"/>
    </source>
</evidence>
<evidence type="ECO:0000256" key="9">
    <source>
        <dbReference type="ARBA" id="ARBA00022837"/>
    </source>
</evidence>
<dbReference type="InterPro" id="IPR013783">
    <property type="entry name" value="Ig-like_fold"/>
</dbReference>
<sequence length="1799" mass="197114">MQHITKMYLLLSLSSASFIAQAAESHRLNLKDAESIESRLHLANQFSIRGPQSNPHSFKLLPEVSPQTFSGQSQTKKTDKTHNKYQQNYLGIPVWSHQIAVHRDAKSRIYALNGKQLKNIELDANLSSTELANTKPSKELQTTLIIKAKKQFGLSESAQVSNIEITNYIHLNEQKNAVLVWYISFKLEDDEGNIAQPILLVDTDTKFIIDSWNNLQHATATGPGGNAKVGQYEYGTHYTALDVTQNGNDCLLENKNVRTVDLQHGTTNNDTFAFTCSRNEYKEINGAYSPLNDAHGFGNAVFDMYRDWYGLAPLTFQLVMKVHYNNNYANAFWDGSSMTFGDGDNNIYPLVSLDIVAHEVSHGFTDQNSDLIYNGQSGGINESFSDMAGETAELFVRGSNDWLIGADITKNGGAFRFFEDPTLDGKSIGHAENYYENIDVHHSSGVFNRAFYILSNTPGWNIKKAFSIMLDANRFYWTQSTDFVDGACGAINASVDKGYDAFPVINAFSQVGVTCDNLPFSDQDNDGMSDYWEQSYGLDYTTPADAAQDLDQDGLSNLGEYLADTNPTISDSDSDGLTDYEEVSIYSTDPNNTDTDNDRLPDQWEINVGLDPLDPNDAHLDSDSDGVTNINEYLLGSDPFKSSSTPEVVINSHFNFEDATIPSQLVNIDNNWELVSGGSSTGTYSIANKTIAHSQTTELLWIALFSEGTFTFDYKIDSELGFDFFELYIDDQRVLQASGDEDWQHFNYTLSSGLHTIRFRYSKDPLVSAGLDRAWLDNIAFYSTDLDSDNDNDGMTNSWEASNGLNPNDPTDANTDLDNDGLDNLTEFQLGTLANNADSDNDQIPDGWEISYGLDPLNNLDASDDLDNDGFSNLSEFQAGTDPSDANQQPPSIKNVLFDFEDLQSPQGWISDVNANASWKVSNDEANNSNYSLTSQNIEHNQNSTIIWFGNFNEGVLSYDYKVESELNWDFLTVYLDDQAITNISGAQDWSTHTVNISAGNHTIKWVYRKDSSVSTDQDRAWIDNVSFNSTIQDSDNDGMPDQWELDNSLDPNDPADASLDPDQDGLTNLAEYQVDSDINNSDTDADGVPDSEDSAPRDSNIGKMQPPTFSAIADIQIEAEATLTDVSALTLPLNTVSDNSGLPVQINHNITVNLAIGDHNITWTATDHSGNTATATQILRIRDTIAPEFNLSPLYQVSSQGIFTDLTQVLNLQANDLIDGDINAQITTPSLLKSGLHLVNVQAVDQSNNMARAQVTVAINPQIEIPAQIQTAVGNQVIVPVYLNGPAAQYPVQIDYTVTGLITPIQSQLEINQGMSGELVFNIPTNHSGNSITVGLDSAVNAHITSGIGQISLISDNQAPSLSVNIKQAEHPVTLVQKSLGLAYLDVSINDINLADQHTVSFNFPSEFGAALTQKNGNRIEFDPATIPTGTYSVDITVSETNTAALLYNQLTVQILVKNTLPALGLEDTDQDGINDQDEGYADTDGDGIVDYLDINNNVTQLPLSSSNLPLFVKASSKLSLGDINLQSKGADAEFADIHFSDIPINTKSIHANERRLASALINVRINKKPSGESAFIVVPTEPLPANSFLYLHTQLSGWSILSAGTYNNVSSAPFNLNGNCPEIMHESYVYGLNQGDECILIQIEDGGNYDIDKATNNSVSITAAVYPEIENNAPNVMVSAPSTASELTNIIIDASSSSDIDNDLLTYQWTLPDNINIQLTNIAPGKIELSLPEINSDTGIAIQLTVSDGHTVVIQALNLMITNTKSTPDNNSSGGTSSYWFVLTLASLLFYRKNVNR</sequence>
<keyword evidence="10" id="KW-0482">Metalloprotease</keyword>
<feature type="compositionally biased region" description="Acidic residues" evidence="13">
    <location>
        <begin position="1084"/>
        <end position="1094"/>
    </location>
</feature>
<accession>A0A1L0B7V2</accession>
<dbReference type="Gene3D" id="2.60.40.10">
    <property type="entry name" value="Immunoglobulins"/>
    <property type="match status" value="2"/>
</dbReference>
<evidence type="ECO:0000256" key="6">
    <source>
        <dbReference type="ARBA" id="ARBA00022729"/>
    </source>
</evidence>
<dbReference type="Pfam" id="PF07504">
    <property type="entry name" value="FTP"/>
    <property type="match status" value="1"/>
</dbReference>
<dbReference type="Proteomes" id="UP000183794">
    <property type="component" value="Unassembled WGS sequence"/>
</dbReference>
<evidence type="ECO:0000256" key="13">
    <source>
        <dbReference type="SAM" id="MobiDB-lite"/>
    </source>
</evidence>
<feature type="region of interest" description="Disordered" evidence="13">
    <location>
        <begin position="792"/>
        <end position="821"/>
    </location>
</feature>
<feature type="signal peptide" evidence="14">
    <location>
        <begin position="1"/>
        <end position="22"/>
    </location>
</feature>
<dbReference type="InterPro" id="IPR027268">
    <property type="entry name" value="Peptidase_M4/M1_CTD_sf"/>
</dbReference>
<evidence type="ECO:0000259" key="15">
    <source>
        <dbReference type="Pfam" id="PF01447"/>
    </source>
</evidence>
<dbReference type="Gene3D" id="3.10.450.40">
    <property type="match status" value="1"/>
</dbReference>
<dbReference type="Pfam" id="PF18884">
    <property type="entry name" value="TSP3_bac"/>
    <property type="match status" value="4"/>
</dbReference>
<keyword evidence="7" id="KW-0378">Hydrolase</keyword>
<organism evidence="18 19">
    <name type="scientific">Moritella viscosa</name>
    <dbReference type="NCBI Taxonomy" id="80854"/>
    <lineage>
        <taxon>Bacteria</taxon>
        <taxon>Pseudomonadati</taxon>
        <taxon>Pseudomonadota</taxon>
        <taxon>Gammaproteobacteria</taxon>
        <taxon>Alteromonadales</taxon>
        <taxon>Moritellaceae</taxon>
        <taxon>Moritella</taxon>
    </lineage>
</organism>
<feature type="domain" description="FTP" evidence="17">
    <location>
        <begin position="79"/>
        <end position="115"/>
    </location>
</feature>
<feature type="chain" id="PRO_5012114517" evidence="14">
    <location>
        <begin position="23"/>
        <end position="1799"/>
    </location>
</feature>
<evidence type="ECO:0000256" key="12">
    <source>
        <dbReference type="PIRSR" id="PIRSR623612-1"/>
    </source>
</evidence>
<reference evidence="18 19" key="1">
    <citation type="submission" date="2016-11" db="EMBL/GenBank/DDBJ databases">
        <authorList>
            <person name="Jaros S."/>
            <person name="Januszkiewicz K."/>
            <person name="Wedrychowicz H."/>
        </authorList>
    </citation>
    <scope>NUCLEOTIDE SEQUENCE [LARGE SCALE GENOMIC DNA]</scope>
    <source>
        <strain evidence="18">NVI 5450</strain>
    </source>
</reference>
<feature type="region of interest" description="Disordered" evidence="13">
    <location>
        <begin position="1030"/>
        <end position="1107"/>
    </location>
</feature>
<keyword evidence="3" id="KW-0964">Secreted</keyword>
<dbReference type="InterPro" id="IPR050728">
    <property type="entry name" value="Zinc_Metalloprotease_M4"/>
</dbReference>
<dbReference type="InterPro" id="IPR059100">
    <property type="entry name" value="TSP3_bac"/>
</dbReference>
<dbReference type="Pfam" id="PF01447">
    <property type="entry name" value="Peptidase_M4"/>
    <property type="match status" value="1"/>
</dbReference>
<evidence type="ECO:0000256" key="14">
    <source>
        <dbReference type="SAM" id="SignalP"/>
    </source>
</evidence>
<keyword evidence="6 14" id="KW-0732">Signal</keyword>
<evidence type="ECO:0000256" key="2">
    <source>
        <dbReference type="ARBA" id="ARBA00009388"/>
    </source>
</evidence>
<keyword evidence="11" id="KW-0865">Zymogen</keyword>
<feature type="active site" evidence="12">
    <location>
        <position position="359"/>
    </location>
</feature>
<dbReference type="Gene3D" id="3.10.170.10">
    <property type="match status" value="1"/>
</dbReference>
<evidence type="ECO:0000256" key="5">
    <source>
        <dbReference type="ARBA" id="ARBA00022723"/>
    </source>
</evidence>
<dbReference type="GO" id="GO:0006508">
    <property type="term" value="P:proteolysis"/>
    <property type="evidence" value="ECO:0007669"/>
    <property type="project" value="UniProtKB-KW"/>
</dbReference>
<evidence type="ECO:0000256" key="1">
    <source>
        <dbReference type="ARBA" id="ARBA00004613"/>
    </source>
</evidence>
<dbReference type="InterPro" id="IPR023612">
    <property type="entry name" value="Peptidase_M4"/>
</dbReference>
<dbReference type="InterPro" id="IPR018247">
    <property type="entry name" value="EF_Hand_1_Ca_BS"/>
</dbReference>
<evidence type="ECO:0000256" key="10">
    <source>
        <dbReference type="ARBA" id="ARBA00023049"/>
    </source>
</evidence>
<keyword evidence="5" id="KW-0479">Metal-binding</keyword>